<feature type="transmembrane region" description="Helical" evidence="7">
    <location>
        <begin position="164"/>
        <end position="186"/>
    </location>
</feature>
<dbReference type="EMBL" id="SPAZ01000310">
    <property type="protein sequence ID" value="TQE20027.1"/>
    <property type="molecule type" value="Genomic_DNA"/>
</dbReference>
<feature type="transmembrane region" description="Helical" evidence="7">
    <location>
        <begin position="39"/>
        <end position="63"/>
    </location>
</feature>
<keyword evidence="4 7" id="KW-1133">Transmembrane helix</keyword>
<dbReference type="SUPFAM" id="SSF103473">
    <property type="entry name" value="MFS general substrate transporter"/>
    <property type="match status" value="1"/>
</dbReference>
<keyword evidence="3 7" id="KW-0812">Transmembrane</keyword>
<feature type="transmembrane region" description="Helical" evidence="7">
    <location>
        <begin position="392"/>
        <end position="412"/>
    </location>
</feature>
<keyword evidence="2" id="KW-1003">Cell membrane</keyword>
<feature type="transmembrane region" description="Helical" evidence="7">
    <location>
        <begin position="271"/>
        <end position="295"/>
    </location>
</feature>
<evidence type="ECO:0000256" key="5">
    <source>
        <dbReference type="ARBA" id="ARBA00023136"/>
    </source>
</evidence>
<protein>
    <submittedName>
        <fullName evidence="9">MFS transporter</fullName>
    </submittedName>
</protein>
<dbReference type="Proteomes" id="UP000318720">
    <property type="component" value="Unassembled WGS sequence"/>
</dbReference>
<evidence type="ECO:0000259" key="8">
    <source>
        <dbReference type="PROSITE" id="PS50850"/>
    </source>
</evidence>
<accession>A0AAE9AWY9</accession>
<evidence type="ECO:0000313" key="9">
    <source>
        <dbReference type="EMBL" id="TQE20027.1"/>
    </source>
</evidence>
<feature type="transmembrane region" description="Helical" evidence="7">
    <location>
        <begin position="331"/>
        <end position="352"/>
    </location>
</feature>
<keyword evidence="5 7" id="KW-0472">Membrane</keyword>
<dbReference type="AlphaFoldDB" id="A0AAE9AWY9"/>
<evidence type="ECO:0000256" key="2">
    <source>
        <dbReference type="ARBA" id="ARBA00022475"/>
    </source>
</evidence>
<dbReference type="InterPro" id="IPR011701">
    <property type="entry name" value="MFS"/>
</dbReference>
<dbReference type="PANTHER" id="PTHR23513">
    <property type="entry name" value="INTEGRAL MEMBRANE EFFLUX PROTEIN-RELATED"/>
    <property type="match status" value="1"/>
</dbReference>
<evidence type="ECO:0000256" key="4">
    <source>
        <dbReference type="ARBA" id="ARBA00022989"/>
    </source>
</evidence>
<evidence type="ECO:0000256" key="1">
    <source>
        <dbReference type="ARBA" id="ARBA00004651"/>
    </source>
</evidence>
<evidence type="ECO:0000256" key="3">
    <source>
        <dbReference type="ARBA" id="ARBA00022692"/>
    </source>
</evidence>
<dbReference type="GO" id="GO:0022857">
    <property type="term" value="F:transmembrane transporter activity"/>
    <property type="evidence" value="ECO:0007669"/>
    <property type="project" value="InterPro"/>
</dbReference>
<dbReference type="GO" id="GO:0005886">
    <property type="term" value="C:plasma membrane"/>
    <property type="evidence" value="ECO:0007669"/>
    <property type="project" value="UniProtKB-SubCell"/>
</dbReference>
<proteinExistence type="predicted"/>
<comment type="caution">
    <text evidence="9">The sequence shown here is derived from an EMBL/GenBank/DDBJ whole genome shotgun (WGS) entry which is preliminary data.</text>
</comment>
<feature type="compositionally biased region" description="Low complexity" evidence="6">
    <location>
        <begin position="1"/>
        <end position="11"/>
    </location>
</feature>
<dbReference type="CDD" id="cd06173">
    <property type="entry name" value="MFS_MefA_like"/>
    <property type="match status" value="1"/>
</dbReference>
<feature type="domain" description="Major facilitator superfamily (MFS) profile" evidence="8">
    <location>
        <begin position="233"/>
        <end position="438"/>
    </location>
</feature>
<feature type="transmembrane region" description="Helical" evidence="7">
    <location>
        <begin position="364"/>
        <end position="386"/>
    </location>
</feature>
<dbReference type="Gene3D" id="1.20.1250.20">
    <property type="entry name" value="MFS general substrate transporter like domains"/>
    <property type="match status" value="1"/>
</dbReference>
<reference evidence="9 10" key="1">
    <citation type="submission" date="2019-03" db="EMBL/GenBank/DDBJ databases">
        <title>Comparative genomic analyses of the sweetpotato soil rot pathogen, Streptomyces ipomoeae.</title>
        <authorList>
            <person name="Ruschel Soares N."/>
            <person name="Badger J.H."/>
            <person name="Huguet-Tapia J.C."/>
            <person name="Clark C.A."/>
            <person name="Pettis G.S."/>
        </authorList>
    </citation>
    <scope>NUCLEOTIDE SEQUENCE [LARGE SCALE GENOMIC DNA]</scope>
    <source>
        <strain evidence="9 10">88-35</strain>
    </source>
</reference>
<organism evidence="9 10">
    <name type="scientific">Streptomyces ipomoeae</name>
    <dbReference type="NCBI Taxonomy" id="103232"/>
    <lineage>
        <taxon>Bacteria</taxon>
        <taxon>Bacillati</taxon>
        <taxon>Actinomycetota</taxon>
        <taxon>Actinomycetes</taxon>
        <taxon>Kitasatosporales</taxon>
        <taxon>Streptomycetaceae</taxon>
        <taxon>Streptomyces</taxon>
    </lineage>
</organism>
<feature type="transmembrane region" description="Helical" evidence="7">
    <location>
        <begin position="69"/>
        <end position="90"/>
    </location>
</feature>
<dbReference type="PANTHER" id="PTHR23513:SF11">
    <property type="entry name" value="STAPHYLOFERRIN A TRANSPORTER"/>
    <property type="match status" value="1"/>
</dbReference>
<sequence length="438" mass="44641">MLRPMSQQSSPSSPPATGPQGTAGSPTYRAILAVPEFRVMFLAQIVATLGNATAQITLSVVVYERTKSPLLSSLTFALGFAPYLFGATLLSSVADRYPSRDVLVVCQVVSCVVVGLMAIPSAPIPVLLLLLLLLGTVAPVFQGARAASLPDLLSGAGYVLGRSLLRLVSQSTQIIGFAAGGILLIALTPTQALLLASAGFGVAALLLQCGTRRLPARQGHDRSSVTRSSLRGVRQVLAVPGLRPLLLLTWLPPTLAVAPEALAAAYADDLGGGSTATGLLLGAAPAGSVIGELLAGTLLRPGTRVRLLLPLGCLMFVPLLFFALAPGLVPATLLLLVCGCGFTYAMGLDQRVLDATPEELRGRALTITMAGLMIGQGVGFAAAGAAAEFLPAHLVVTVAGVLGLVSIAVCGARLSPRGRAGRLDAGGPDAPDAEQSPS</sequence>
<evidence type="ECO:0000256" key="6">
    <source>
        <dbReference type="SAM" id="MobiDB-lite"/>
    </source>
</evidence>
<dbReference type="Pfam" id="PF07690">
    <property type="entry name" value="MFS_1"/>
    <property type="match status" value="1"/>
</dbReference>
<dbReference type="PROSITE" id="PS50850">
    <property type="entry name" value="MFS"/>
    <property type="match status" value="1"/>
</dbReference>
<name>A0AAE9AWY9_9ACTN</name>
<dbReference type="InterPro" id="IPR020846">
    <property type="entry name" value="MFS_dom"/>
</dbReference>
<feature type="transmembrane region" description="Helical" evidence="7">
    <location>
        <begin position="307"/>
        <end position="325"/>
    </location>
</feature>
<gene>
    <name evidence="9" type="ORF">Sipo8835_38880</name>
</gene>
<evidence type="ECO:0000256" key="7">
    <source>
        <dbReference type="SAM" id="Phobius"/>
    </source>
</evidence>
<comment type="subcellular location">
    <subcellularLocation>
        <location evidence="1">Cell membrane</location>
        <topology evidence="1">Multi-pass membrane protein</topology>
    </subcellularLocation>
</comment>
<feature type="region of interest" description="Disordered" evidence="6">
    <location>
        <begin position="1"/>
        <end position="23"/>
    </location>
</feature>
<evidence type="ECO:0000313" key="10">
    <source>
        <dbReference type="Proteomes" id="UP000318720"/>
    </source>
</evidence>
<dbReference type="InterPro" id="IPR036259">
    <property type="entry name" value="MFS_trans_sf"/>
</dbReference>